<keyword evidence="10" id="KW-0282">Flagellum</keyword>
<evidence type="ECO:0000259" key="9">
    <source>
        <dbReference type="Pfam" id="PF02108"/>
    </source>
</evidence>
<dbReference type="EMBL" id="CP036261">
    <property type="protein sequence ID" value="QDS86801.1"/>
    <property type="molecule type" value="Genomic_DNA"/>
</dbReference>
<dbReference type="OrthoDB" id="264725at2"/>
<evidence type="ECO:0000256" key="3">
    <source>
        <dbReference type="ARBA" id="ARBA00016507"/>
    </source>
</evidence>
<gene>
    <name evidence="10" type="ORF">EC9_09750</name>
</gene>
<keyword evidence="7" id="KW-1006">Bacterial flagellum protein export</keyword>
<dbReference type="KEGG" id="ruv:EC9_09750"/>
<accession>A0A517LVZ5</accession>
<keyword evidence="6" id="KW-0653">Protein transport</keyword>
<dbReference type="GO" id="GO:0044781">
    <property type="term" value="P:bacterial-type flagellum organization"/>
    <property type="evidence" value="ECO:0007669"/>
    <property type="project" value="UniProtKB-KW"/>
</dbReference>
<dbReference type="AlphaFoldDB" id="A0A517LVZ5"/>
<feature type="coiled-coil region" evidence="8">
    <location>
        <begin position="28"/>
        <end position="66"/>
    </location>
</feature>
<evidence type="ECO:0000313" key="11">
    <source>
        <dbReference type="Proteomes" id="UP000319557"/>
    </source>
</evidence>
<evidence type="ECO:0000256" key="7">
    <source>
        <dbReference type="ARBA" id="ARBA00023225"/>
    </source>
</evidence>
<dbReference type="PANTHER" id="PTHR34982">
    <property type="entry name" value="YOP PROTEINS TRANSLOCATION PROTEIN L"/>
    <property type="match status" value="1"/>
</dbReference>
<dbReference type="GO" id="GO:0015031">
    <property type="term" value="P:protein transport"/>
    <property type="evidence" value="ECO:0007669"/>
    <property type="project" value="UniProtKB-KW"/>
</dbReference>
<evidence type="ECO:0000256" key="6">
    <source>
        <dbReference type="ARBA" id="ARBA00022927"/>
    </source>
</evidence>
<proteinExistence type="inferred from homology"/>
<evidence type="ECO:0000256" key="5">
    <source>
        <dbReference type="ARBA" id="ARBA00022795"/>
    </source>
</evidence>
<feature type="domain" description="Flagellar assembly protein FliH/Type III secretion system HrpE" evidence="9">
    <location>
        <begin position="93"/>
        <end position="219"/>
    </location>
</feature>
<evidence type="ECO:0000256" key="8">
    <source>
        <dbReference type="SAM" id="Coils"/>
    </source>
</evidence>
<dbReference type="RefSeq" id="WP_145342759.1">
    <property type="nucleotide sequence ID" value="NZ_CP036261.1"/>
</dbReference>
<keyword evidence="5" id="KW-1005">Bacterial flagellum biogenesis</keyword>
<keyword evidence="4" id="KW-0813">Transport</keyword>
<comment type="similarity">
    <text evidence="2">Belongs to the FliH family.</text>
</comment>
<evidence type="ECO:0000256" key="1">
    <source>
        <dbReference type="ARBA" id="ARBA00003041"/>
    </source>
</evidence>
<sequence length="230" mass="25375">MSTILKSKSGKQDPGFSGVAGFNLDDFANRASQEVARAQQTAAAIIKQAHADAEAIQQQAREAGREEGLKEANEVIDQRVKVAVDSAVHSRLATLESAIDQLWETENDWLQQWQQNTLEIAFEVAQKLTRNAINQNDEILLGWANEALDAVRGARKITLAVHPETLSVLGQQLDRVVRRPGLPQETHIEPDEAVEPMGVVVRQEGGHIDLQLSTQLEKLAQHLGLQSEEE</sequence>
<keyword evidence="10" id="KW-0969">Cilium</keyword>
<dbReference type="InterPro" id="IPR018035">
    <property type="entry name" value="Flagellar_FliH/T3SS_HrpE"/>
</dbReference>
<dbReference type="InterPro" id="IPR051472">
    <property type="entry name" value="T3SS_Stator/FliH"/>
</dbReference>
<dbReference type="PANTHER" id="PTHR34982:SF1">
    <property type="entry name" value="FLAGELLAR ASSEMBLY PROTEIN FLIH"/>
    <property type="match status" value="1"/>
</dbReference>
<reference evidence="10 11" key="1">
    <citation type="submission" date="2019-02" db="EMBL/GenBank/DDBJ databases">
        <title>Deep-cultivation of Planctomycetes and their phenomic and genomic characterization uncovers novel biology.</title>
        <authorList>
            <person name="Wiegand S."/>
            <person name="Jogler M."/>
            <person name="Boedeker C."/>
            <person name="Pinto D."/>
            <person name="Vollmers J."/>
            <person name="Rivas-Marin E."/>
            <person name="Kohn T."/>
            <person name="Peeters S.H."/>
            <person name="Heuer A."/>
            <person name="Rast P."/>
            <person name="Oberbeckmann S."/>
            <person name="Bunk B."/>
            <person name="Jeske O."/>
            <person name="Meyerdierks A."/>
            <person name="Storesund J.E."/>
            <person name="Kallscheuer N."/>
            <person name="Luecker S."/>
            <person name="Lage O.M."/>
            <person name="Pohl T."/>
            <person name="Merkel B.J."/>
            <person name="Hornburger P."/>
            <person name="Mueller R.-W."/>
            <person name="Bruemmer F."/>
            <person name="Labrenz M."/>
            <person name="Spormann A.M."/>
            <person name="Op den Camp H."/>
            <person name="Overmann J."/>
            <person name="Amann R."/>
            <person name="Jetten M.S.M."/>
            <person name="Mascher T."/>
            <person name="Medema M.H."/>
            <person name="Devos D.P."/>
            <person name="Kaster A.-K."/>
            <person name="Ovreas L."/>
            <person name="Rohde M."/>
            <person name="Galperin M.Y."/>
            <person name="Jogler C."/>
        </authorList>
    </citation>
    <scope>NUCLEOTIDE SEQUENCE [LARGE SCALE GENOMIC DNA]</scope>
    <source>
        <strain evidence="10 11">EC9</strain>
    </source>
</reference>
<dbReference type="Proteomes" id="UP000319557">
    <property type="component" value="Chromosome"/>
</dbReference>
<organism evidence="10 11">
    <name type="scientific">Rosistilla ulvae</name>
    <dbReference type="NCBI Taxonomy" id="1930277"/>
    <lineage>
        <taxon>Bacteria</taxon>
        <taxon>Pseudomonadati</taxon>
        <taxon>Planctomycetota</taxon>
        <taxon>Planctomycetia</taxon>
        <taxon>Pirellulales</taxon>
        <taxon>Pirellulaceae</taxon>
        <taxon>Rosistilla</taxon>
    </lineage>
</organism>
<evidence type="ECO:0000256" key="4">
    <source>
        <dbReference type="ARBA" id="ARBA00022448"/>
    </source>
</evidence>
<keyword evidence="8" id="KW-0175">Coiled coil</keyword>
<comment type="function">
    <text evidence="1">Needed for flagellar regrowth and assembly.</text>
</comment>
<keyword evidence="11" id="KW-1185">Reference proteome</keyword>
<protein>
    <recommendedName>
        <fullName evidence="3">Flagellar assembly protein FliH</fullName>
    </recommendedName>
</protein>
<dbReference type="Pfam" id="PF02108">
    <property type="entry name" value="FliH"/>
    <property type="match status" value="1"/>
</dbReference>
<evidence type="ECO:0000256" key="2">
    <source>
        <dbReference type="ARBA" id="ARBA00006602"/>
    </source>
</evidence>
<keyword evidence="10" id="KW-0966">Cell projection</keyword>
<evidence type="ECO:0000313" key="10">
    <source>
        <dbReference type="EMBL" id="QDS86801.1"/>
    </source>
</evidence>
<name>A0A517LVZ5_9BACT</name>
<dbReference type="GO" id="GO:0005829">
    <property type="term" value="C:cytosol"/>
    <property type="evidence" value="ECO:0007669"/>
    <property type="project" value="TreeGrafter"/>
</dbReference>